<proteinExistence type="predicted"/>
<protein>
    <submittedName>
        <fullName evidence="1">Division/cell wall cluster transcriptional repressor MraZ</fullName>
    </submittedName>
</protein>
<evidence type="ECO:0000313" key="1">
    <source>
        <dbReference type="EMBL" id="QHL89598.1"/>
    </source>
</evidence>
<dbReference type="Gene3D" id="3.40.1550.20">
    <property type="entry name" value="Transcriptional regulator MraZ domain"/>
    <property type="match status" value="1"/>
</dbReference>
<gene>
    <name evidence="1" type="ORF">GVO57_00605</name>
</gene>
<dbReference type="InterPro" id="IPR037914">
    <property type="entry name" value="SpoVT-AbrB_sf"/>
</dbReference>
<dbReference type="Proteomes" id="UP000464468">
    <property type="component" value="Chromosome"/>
</dbReference>
<dbReference type="RefSeq" id="WP_160590989.1">
    <property type="nucleotide sequence ID" value="NZ_CP047895.1"/>
</dbReference>
<sequence length="153" mass="16773">MTAIDGKGRVAIPAAMRAVIEKNVERFGGEQRTVVIGLHPKDPCLIGYDPAWLKLAHARIERMAEDAGDEVDFNLARRRLGLTESAGFDASGRFILPDFYAMKGRLLPGTDAVFQGAGNFFEIWNPDVLLATPGIDETVKELVAFTRAKRSAK</sequence>
<organism evidence="1 2">
    <name type="scientific">Sphingomonas changnyeongensis</name>
    <dbReference type="NCBI Taxonomy" id="2698679"/>
    <lineage>
        <taxon>Bacteria</taxon>
        <taxon>Pseudomonadati</taxon>
        <taxon>Pseudomonadota</taxon>
        <taxon>Alphaproteobacteria</taxon>
        <taxon>Sphingomonadales</taxon>
        <taxon>Sphingomonadaceae</taxon>
        <taxon>Sphingomonas</taxon>
    </lineage>
</organism>
<name>A0A7Z2NTK6_9SPHN</name>
<evidence type="ECO:0000313" key="2">
    <source>
        <dbReference type="Proteomes" id="UP000464468"/>
    </source>
</evidence>
<dbReference type="EMBL" id="CP047895">
    <property type="protein sequence ID" value="QHL89598.1"/>
    <property type="molecule type" value="Genomic_DNA"/>
</dbReference>
<reference evidence="1 2" key="1">
    <citation type="submission" date="2020-01" db="EMBL/GenBank/DDBJ databases">
        <title>Sphingomonas sp. C33 whole genome sequece.</title>
        <authorList>
            <person name="Park C."/>
        </authorList>
    </citation>
    <scope>NUCLEOTIDE SEQUENCE [LARGE SCALE GENOMIC DNA]</scope>
    <source>
        <strain evidence="1 2">C33</strain>
    </source>
</reference>
<dbReference type="KEGG" id="schy:GVO57_00605"/>
<dbReference type="AlphaFoldDB" id="A0A7Z2NTK6"/>
<dbReference type="CDD" id="cd16320">
    <property type="entry name" value="MraZ_N"/>
    <property type="match status" value="1"/>
</dbReference>
<dbReference type="SUPFAM" id="SSF89447">
    <property type="entry name" value="AbrB/MazE/MraZ-like"/>
    <property type="match status" value="1"/>
</dbReference>
<dbReference type="InterPro" id="IPR035644">
    <property type="entry name" value="MraZ_C"/>
</dbReference>
<dbReference type="CDD" id="cd16321">
    <property type="entry name" value="MraZ_C"/>
    <property type="match status" value="1"/>
</dbReference>
<accession>A0A7Z2NTK6</accession>
<dbReference type="InterPro" id="IPR035642">
    <property type="entry name" value="MraZ_N"/>
</dbReference>
<dbReference type="InterPro" id="IPR038619">
    <property type="entry name" value="MraZ_sf"/>
</dbReference>
<keyword evidence="2" id="KW-1185">Reference proteome</keyword>